<dbReference type="Proteomes" id="UP000256964">
    <property type="component" value="Unassembled WGS sequence"/>
</dbReference>
<name>A0A371CSM5_9APHY</name>
<dbReference type="AlphaFoldDB" id="A0A371CSM5"/>
<evidence type="ECO:0000313" key="1">
    <source>
        <dbReference type="EMBL" id="RDX43293.1"/>
    </source>
</evidence>
<gene>
    <name evidence="1" type="ORF">OH76DRAFT_1487986</name>
</gene>
<organism evidence="1 2">
    <name type="scientific">Lentinus brumalis</name>
    <dbReference type="NCBI Taxonomy" id="2498619"/>
    <lineage>
        <taxon>Eukaryota</taxon>
        <taxon>Fungi</taxon>
        <taxon>Dikarya</taxon>
        <taxon>Basidiomycota</taxon>
        <taxon>Agaricomycotina</taxon>
        <taxon>Agaricomycetes</taxon>
        <taxon>Polyporales</taxon>
        <taxon>Polyporaceae</taxon>
        <taxon>Lentinus</taxon>
    </lineage>
</organism>
<accession>A0A371CSM5</accession>
<proteinExistence type="predicted"/>
<dbReference type="STRING" id="139420.A0A371CSM5"/>
<protein>
    <submittedName>
        <fullName evidence="1">Uncharacterized protein</fullName>
    </submittedName>
</protein>
<sequence>MPPGLTFYPLSVIMKAPERRAIYLATLESAHIDSLHEQLLIYSTTAVPFEMPYVGLDDRTAKVRLTCISLRSSANPEQSMISVLQHDTTEIKLKLLELERANMAMERVLSNL</sequence>
<dbReference type="EMBL" id="KZ857467">
    <property type="protein sequence ID" value="RDX43293.1"/>
    <property type="molecule type" value="Genomic_DNA"/>
</dbReference>
<evidence type="ECO:0000313" key="2">
    <source>
        <dbReference type="Proteomes" id="UP000256964"/>
    </source>
</evidence>
<keyword evidence="2" id="KW-1185">Reference proteome</keyword>
<reference evidence="1 2" key="1">
    <citation type="journal article" date="2018" name="Biotechnol. Biofuels">
        <title>Integrative visual omics of the white-rot fungus Polyporus brumalis exposes the biotechnological potential of its oxidative enzymes for delignifying raw plant biomass.</title>
        <authorList>
            <person name="Miyauchi S."/>
            <person name="Rancon A."/>
            <person name="Drula E."/>
            <person name="Hage H."/>
            <person name="Chaduli D."/>
            <person name="Favel A."/>
            <person name="Grisel S."/>
            <person name="Henrissat B."/>
            <person name="Herpoel-Gimbert I."/>
            <person name="Ruiz-Duenas F.J."/>
            <person name="Chevret D."/>
            <person name="Hainaut M."/>
            <person name="Lin J."/>
            <person name="Wang M."/>
            <person name="Pangilinan J."/>
            <person name="Lipzen A."/>
            <person name="Lesage-Meessen L."/>
            <person name="Navarro D."/>
            <person name="Riley R."/>
            <person name="Grigoriev I.V."/>
            <person name="Zhou S."/>
            <person name="Raouche S."/>
            <person name="Rosso M.N."/>
        </authorList>
    </citation>
    <scope>NUCLEOTIDE SEQUENCE [LARGE SCALE GENOMIC DNA]</scope>
    <source>
        <strain evidence="1 2">BRFM 1820</strain>
    </source>
</reference>